<dbReference type="SUPFAM" id="SSF88659">
    <property type="entry name" value="Sigma3 and sigma4 domains of RNA polymerase sigma factors"/>
    <property type="match status" value="1"/>
</dbReference>
<dbReference type="PANTHER" id="PTHR30603:SF47">
    <property type="entry name" value="RNA POLYMERASE SIGMA FACTOR SIGD, CHLOROPLASTIC"/>
    <property type="match status" value="1"/>
</dbReference>
<evidence type="ECO:0000313" key="8">
    <source>
        <dbReference type="Proteomes" id="UP000322454"/>
    </source>
</evidence>
<evidence type="ECO:0000313" key="7">
    <source>
        <dbReference type="EMBL" id="RZV40449.1"/>
    </source>
</evidence>
<evidence type="ECO:0000259" key="6">
    <source>
        <dbReference type="Pfam" id="PF04542"/>
    </source>
</evidence>
<dbReference type="InterPro" id="IPR007627">
    <property type="entry name" value="RNA_pol_sigma70_r2"/>
</dbReference>
<proteinExistence type="predicted"/>
<feature type="domain" description="RNA polymerase sigma-70 region 1.2" evidence="5">
    <location>
        <begin position="43"/>
        <end position="74"/>
    </location>
</feature>
<dbReference type="PRINTS" id="PR00046">
    <property type="entry name" value="SIGMA70FCT"/>
</dbReference>
<evidence type="ECO:0000256" key="4">
    <source>
        <dbReference type="ARBA" id="ARBA00023163"/>
    </source>
</evidence>
<accession>A0A520XGZ3</accession>
<dbReference type="GO" id="GO:0003677">
    <property type="term" value="F:DNA binding"/>
    <property type="evidence" value="ECO:0007669"/>
    <property type="project" value="UniProtKB-KW"/>
</dbReference>
<evidence type="ECO:0000256" key="1">
    <source>
        <dbReference type="ARBA" id="ARBA00023015"/>
    </source>
</evidence>
<dbReference type="PANTHER" id="PTHR30603">
    <property type="entry name" value="RNA POLYMERASE SIGMA FACTOR RPO"/>
    <property type="match status" value="1"/>
</dbReference>
<dbReference type="Pfam" id="PF04542">
    <property type="entry name" value="Sigma70_r2"/>
    <property type="match status" value="1"/>
</dbReference>
<dbReference type="InterPro" id="IPR009042">
    <property type="entry name" value="RNA_pol_sigma70_r1_2"/>
</dbReference>
<name>A0A520XGZ3_9DELT</name>
<evidence type="ECO:0000256" key="3">
    <source>
        <dbReference type="ARBA" id="ARBA00023125"/>
    </source>
</evidence>
<organism evidence="7 8">
    <name type="scientific">Candidatus Acidulodesulfobacterium acidiphilum</name>
    <dbReference type="NCBI Taxonomy" id="2597224"/>
    <lineage>
        <taxon>Bacteria</taxon>
        <taxon>Deltaproteobacteria</taxon>
        <taxon>Candidatus Acidulodesulfobacterales</taxon>
        <taxon>Candidatus Acidulodesulfobacterium</taxon>
    </lineage>
</organism>
<dbReference type="InterPro" id="IPR013325">
    <property type="entry name" value="RNA_pol_sigma_r2"/>
</dbReference>
<keyword evidence="1" id="KW-0805">Transcription regulation</keyword>
<dbReference type="Gene3D" id="1.10.10.10">
    <property type="entry name" value="Winged helix-like DNA-binding domain superfamily/Winged helix DNA-binding domain"/>
    <property type="match status" value="1"/>
</dbReference>
<feature type="domain" description="RNA polymerase sigma-70 region 2" evidence="6">
    <location>
        <begin position="79"/>
        <end position="145"/>
    </location>
</feature>
<dbReference type="AlphaFoldDB" id="A0A520XGZ3"/>
<dbReference type="InterPro" id="IPR036388">
    <property type="entry name" value="WH-like_DNA-bd_sf"/>
</dbReference>
<dbReference type="SUPFAM" id="SSF88946">
    <property type="entry name" value="Sigma2 domain of RNA polymerase sigma factors"/>
    <property type="match status" value="1"/>
</dbReference>
<dbReference type="InterPro" id="IPR013324">
    <property type="entry name" value="RNA_pol_sigma_r3/r4-like"/>
</dbReference>
<comment type="caution">
    <text evidence="7">The sequence shown here is derived from an EMBL/GenBank/DDBJ whole genome shotgun (WGS) entry which is preliminary data.</text>
</comment>
<dbReference type="GO" id="GO:0006352">
    <property type="term" value="P:DNA-templated transcription initiation"/>
    <property type="evidence" value="ECO:0007669"/>
    <property type="project" value="InterPro"/>
</dbReference>
<keyword evidence="4" id="KW-0804">Transcription</keyword>
<dbReference type="InterPro" id="IPR000943">
    <property type="entry name" value="RNA_pol_sigma70"/>
</dbReference>
<keyword evidence="2" id="KW-0731">Sigma factor</keyword>
<dbReference type="InterPro" id="IPR050239">
    <property type="entry name" value="Sigma-70_RNA_pol_init_factors"/>
</dbReference>
<dbReference type="InterPro" id="IPR014284">
    <property type="entry name" value="RNA_pol_sigma-70_dom"/>
</dbReference>
<dbReference type="GO" id="GO:0016987">
    <property type="term" value="F:sigma factor activity"/>
    <property type="evidence" value="ECO:0007669"/>
    <property type="project" value="UniProtKB-KW"/>
</dbReference>
<reference evidence="7 8" key="1">
    <citation type="submission" date="2019-01" db="EMBL/GenBank/DDBJ databases">
        <title>Insights into ecological role of a new deltaproteobacterial order Candidatus Sinidesulfobacterales (Sva0485) by metagenomics and metatranscriptomics.</title>
        <authorList>
            <person name="Tan S."/>
            <person name="Liu J."/>
            <person name="Fang Y."/>
            <person name="Hedlund B."/>
            <person name="Lian Z.-H."/>
            <person name="Huang L.-Y."/>
            <person name="Li J.-T."/>
            <person name="Huang L.-N."/>
            <person name="Li W.-J."/>
            <person name="Jiang H.-C."/>
            <person name="Dong H.-L."/>
            <person name="Shu W.-S."/>
        </authorList>
    </citation>
    <scope>NUCLEOTIDE SEQUENCE [LARGE SCALE GENOMIC DNA]</scope>
    <source>
        <strain evidence="7">AP4</strain>
    </source>
</reference>
<evidence type="ECO:0000256" key="2">
    <source>
        <dbReference type="ARBA" id="ARBA00023082"/>
    </source>
</evidence>
<gene>
    <name evidence="7" type="ORF">EVJ48_00575</name>
</gene>
<dbReference type="NCBIfam" id="TIGR02937">
    <property type="entry name" value="sigma70-ECF"/>
    <property type="match status" value="1"/>
</dbReference>
<protein>
    <submittedName>
        <fullName evidence="7">Sigma-70 family RNA polymerase sigma factor</fullName>
    </submittedName>
</protein>
<dbReference type="Pfam" id="PF00140">
    <property type="entry name" value="Sigma70_r1_2"/>
    <property type="match status" value="1"/>
</dbReference>
<evidence type="ECO:0000259" key="5">
    <source>
        <dbReference type="Pfam" id="PF00140"/>
    </source>
</evidence>
<dbReference type="Gene3D" id="1.10.601.10">
    <property type="entry name" value="RNA Polymerase Primary Sigma Factor"/>
    <property type="match status" value="1"/>
</dbReference>
<sequence>MLLYRITSKRLTKNRGNNIMANDDEYLDSLNGYNYYNEYDGNLRFYFNKIKRYPLLSREEEYELALKVCDGDKAARQIMIKSNLRLVINVAKKFIGKGLSFGDLIMEGNIGLIKAVDKFIPKKGFKFSTYAIWWIRQSIERGISNSARLIRIPIHISDNFCKCSKASKEIEVKLKRKPYISEISEFIGIKEEKIEGIFNSNFIISSLDDSYESNDENINILGRGGGVAFLNISPKIKNLYLHVKF</sequence>
<dbReference type="EMBL" id="SHMQ01000001">
    <property type="protein sequence ID" value="RZV40449.1"/>
    <property type="molecule type" value="Genomic_DNA"/>
</dbReference>
<keyword evidence="3" id="KW-0238">DNA-binding</keyword>
<dbReference type="Proteomes" id="UP000322454">
    <property type="component" value="Unassembled WGS sequence"/>
</dbReference>